<evidence type="ECO:0000256" key="5">
    <source>
        <dbReference type="ARBA" id="ARBA00022679"/>
    </source>
</evidence>
<evidence type="ECO:0000256" key="3">
    <source>
        <dbReference type="ARBA" id="ARBA00001964"/>
    </source>
</evidence>
<dbReference type="InterPro" id="IPR005475">
    <property type="entry name" value="Transketolase-like_Pyr-bd"/>
</dbReference>
<dbReference type="Pfam" id="PF02779">
    <property type="entry name" value="Transket_pyr"/>
    <property type="match status" value="2"/>
</dbReference>
<dbReference type="CDD" id="cd07033">
    <property type="entry name" value="TPP_PYR_DXS_TK_like"/>
    <property type="match status" value="1"/>
</dbReference>
<evidence type="ECO:0000259" key="10">
    <source>
        <dbReference type="SMART" id="SM00861"/>
    </source>
</evidence>
<dbReference type="Pfam" id="PF22613">
    <property type="entry name" value="Transketolase_C_1"/>
    <property type="match status" value="1"/>
</dbReference>
<dbReference type="Gene3D" id="3.40.50.970">
    <property type="match status" value="3"/>
</dbReference>
<evidence type="ECO:0000256" key="8">
    <source>
        <dbReference type="ARBA" id="ARBA00023052"/>
    </source>
</evidence>
<dbReference type="SUPFAM" id="SSF52922">
    <property type="entry name" value="TK C-terminal domain-like"/>
    <property type="match status" value="1"/>
</dbReference>
<gene>
    <name evidence="11" type="ORF">MCHLO_17270</name>
</gene>
<comment type="similarity">
    <text evidence="4">Belongs to the transketolase family.</text>
</comment>
<dbReference type="PANTHER" id="PTHR43522:SF2">
    <property type="entry name" value="TRANSKETOLASE 1-RELATED"/>
    <property type="match status" value="1"/>
</dbReference>
<comment type="cofactor">
    <cofactor evidence="2">
        <name>Mg(2+)</name>
        <dbReference type="ChEBI" id="CHEBI:18420"/>
    </cofactor>
</comment>
<proteinExistence type="inferred from homology"/>
<dbReference type="PROSITE" id="PS00801">
    <property type="entry name" value="TRANSKETOLASE_1"/>
    <property type="match status" value="1"/>
</dbReference>
<dbReference type="Pfam" id="PF00456">
    <property type="entry name" value="Transketolase_N"/>
    <property type="match status" value="1"/>
</dbReference>
<evidence type="ECO:0000256" key="9">
    <source>
        <dbReference type="ARBA" id="ARBA00049473"/>
    </source>
</evidence>
<dbReference type="InterPro" id="IPR009014">
    <property type="entry name" value="Transketo_C/PFOR_II"/>
</dbReference>
<keyword evidence="12" id="KW-1185">Reference proteome</keyword>
<evidence type="ECO:0000256" key="4">
    <source>
        <dbReference type="ARBA" id="ARBA00007131"/>
    </source>
</evidence>
<evidence type="ECO:0000256" key="6">
    <source>
        <dbReference type="ARBA" id="ARBA00022723"/>
    </source>
</evidence>
<comment type="catalytic activity">
    <reaction evidence="9">
        <text>D-sedoheptulose 7-phosphate + D-glyceraldehyde 3-phosphate = aldehydo-D-ribose 5-phosphate + D-xylulose 5-phosphate</text>
        <dbReference type="Rhea" id="RHEA:10508"/>
        <dbReference type="ChEBI" id="CHEBI:57483"/>
        <dbReference type="ChEBI" id="CHEBI:57737"/>
        <dbReference type="ChEBI" id="CHEBI:58273"/>
        <dbReference type="ChEBI" id="CHEBI:59776"/>
        <dbReference type="EC" id="2.2.1.1"/>
    </reaction>
</comment>
<organism evidence="11 12">
    <name type="scientific">Mycena chlorophos</name>
    <name type="common">Agaric fungus</name>
    <name type="synonym">Agaricus chlorophos</name>
    <dbReference type="NCBI Taxonomy" id="658473"/>
    <lineage>
        <taxon>Eukaryota</taxon>
        <taxon>Fungi</taxon>
        <taxon>Dikarya</taxon>
        <taxon>Basidiomycota</taxon>
        <taxon>Agaricomycotina</taxon>
        <taxon>Agaricomycetes</taxon>
        <taxon>Agaricomycetidae</taxon>
        <taxon>Agaricales</taxon>
        <taxon>Marasmiineae</taxon>
        <taxon>Mycenaceae</taxon>
        <taxon>Mycena</taxon>
    </lineage>
</organism>
<dbReference type="InterPro" id="IPR033247">
    <property type="entry name" value="Transketolase_fam"/>
</dbReference>
<dbReference type="InterPro" id="IPR049557">
    <property type="entry name" value="Transketolase_CS"/>
</dbReference>
<dbReference type="InterPro" id="IPR005474">
    <property type="entry name" value="Transketolase_N"/>
</dbReference>
<dbReference type="PANTHER" id="PTHR43522">
    <property type="entry name" value="TRANSKETOLASE"/>
    <property type="match status" value="1"/>
</dbReference>
<evidence type="ECO:0000256" key="7">
    <source>
        <dbReference type="ARBA" id="ARBA00022842"/>
    </source>
</evidence>
<evidence type="ECO:0000313" key="11">
    <source>
        <dbReference type="EMBL" id="GAT61221.1"/>
    </source>
</evidence>
<dbReference type="SUPFAM" id="SSF52518">
    <property type="entry name" value="Thiamin diphosphate-binding fold (THDP-binding)"/>
    <property type="match status" value="2"/>
</dbReference>
<sequence>MSVDTTCISTIRTLAADVVAKSNSGHPGAPMGMAPAAHVLFSQFLAANPKNSKWFNRDRFVLSNGHACVLQYTMLHLLGYKLSMDDLKLFRQLGSLTPGHPEAHHTDGIEVTTGPLGQGFANGVGLAIAGSHYAAVYNKPDFELINNFTYVFCGDGCLMEGVSAEAASLAGHLQLGNLIVVYDDNGISIDGHTNIAFTEDVGARFLAYGWQVLTVENGDSDLDAISKALAEAKAEKNKPTMIKLRTTIGFGSKEQGTHGVHGSPLKADDIVALKTKFGFPTDKKFYVPEDVYTYYADVAARGAAAEASWTASLAAYGQKYPKEHAELTRRIAGDLPEGWEKTLPVYKPTDAAQASRKLSEIALTSLSTVLPDLLGGSADLTTSNLTKVKGSVDFQPPSTKLGTYAGTYIRYGVREHGMGAIANGLAAYGGIIPFVGTFLNFVSYAVGAVRLSALSGHQVIWVGTHDSIGTISHPYSYWNINLLFQVWAKSKTNISFMFQILTAFCSGPTHQPVETNAHLRAIPNLAFWRPADGNETSAAYSVALKSKTTPSVLALSRQNLPNLEGSTIERASRGGYVLIEEEQEDLTIVSCGSEVSIAVEAAKKLKEQGVKTRVVSLPCWYTFDQQDQEYRLSVLRSGAPILSLEALSTLGWERYSHEQYGLKGWGASGPYLKVYESLGLTSANIAVVGQKVVDFYKKKGGPVVSPIVRAL</sequence>
<keyword evidence="8" id="KW-0786">Thiamine pyrophosphate</keyword>
<dbReference type="CDD" id="cd02012">
    <property type="entry name" value="TPP_TK"/>
    <property type="match status" value="1"/>
</dbReference>
<evidence type="ECO:0000313" key="12">
    <source>
        <dbReference type="Proteomes" id="UP000815677"/>
    </source>
</evidence>
<feature type="domain" description="Transketolase-like pyrimidine-binding" evidence="10">
    <location>
        <begin position="353"/>
        <end position="562"/>
    </location>
</feature>
<comment type="cofactor">
    <cofactor evidence="1">
        <name>Co(2+)</name>
        <dbReference type="ChEBI" id="CHEBI:48828"/>
    </cofactor>
</comment>
<keyword evidence="7" id="KW-0460">Magnesium</keyword>
<comment type="cofactor">
    <cofactor evidence="3">
        <name>thiamine diphosphate</name>
        <dbReference type="ChEBI" id="CHEBI:58937"/>
    </cofactor>
</comment>
<dbReference type="InterPro" id="IPR055152">
    <property type="entry name" value="Transketolase-like_C_2"/>
</dbReference>
<keyword evidence="5" id="KW-0808">Transferase</keyword>
<evidence type="ECO:0000256" key="2">
    <source>
        <dbReference type="ARBA" id="ARBA00001946"/>
    </source>
</evidence>
<dbReference type="Gene3D" id="3.40.50.920">
    <property type="match status" value="1"/>
</dbReference>
<dbReference type="InterPro" id="IPR029061">
    <property type="entry name" value="THDP-binding"/>
</dbReference>
<keyword evidence="6" id="KW-0479">Metal-binding</keyword>
<name>A0ABQ0MCZ1_MYCCL</name>
<dbReference type="EMBL" id="DF850018">
    <property type="protein sequence ID" value="GAT61221.1"/>
    <property type="molecule type" value="Genomic_DNA"/>
</dbReference>
<dbReference type="SMART" id="SM00861">
    <property type="entry name" value="Transket_pyr"/>
    <property type="match status" value="1"/>
</dbReference>
<dbReference type="Proteomes" id="UP000815677">
    <property type="component" value="Unassembled WGS sequence"/>
</dbReference>
<evidence type="ECO:0000256" key="1">
    <source>
        <dbReference type="ARBA" id="ARBA00001941"/>
    </source>
</evidence>
<accession>A0ABQ0MCZ1</accession>
<reference evidence="11" key="1">
    <citation type="submission" date="2014-09" db="EMBL/GenBank/DDBJ databases">
        <title>Genome sequence of the luminous mushroom Mycena chlorophos for searching fungal bioluminescence genes.</title>
        <authorList>
            <person name="Tanaka Y."/>
            <person name="Kasuga D."/>
            <person name="Oba Y."/>
            <person name="Hase S."/>
            <person name="Sato K."/>
            <person name="Oba Y."/>
            <person name="Sakakibara Y."/>
        </authorList>
    </citation>
    <scope>NUCLEOTIDE SEQUENCE</scope>
</reference>
<protein>
    <submittedName>
        <fullName evidence="11">Transketolase</fullName>
    </submittedName>
</protein>